<dbReference type="Pfam" id="PF00850">
    <property type="entry name" value="Hist_deacetyl"/>
    <property type="match status" value="1"/>
</dbReference>
<keyword evidence="3" id="KW-0479">Metal-binding</keyword>
<evidence type="ECO:0000313" key="7">
    <source>
        <dbReference type="EMBL" id="SER97920.1"/>
    </source>
</evidence>
<dbReference type="InterPro" id="IPR023801">
    <property type="entry name" value="His_deacetylse_dom"/>
</dbReference>
<dbReference type="CDD" id="cd10456">
    <property type="entry name" value="GIY-YIG_UPF0213"/>
    <property type="match status" value="1"/>
</dbReference>
<proteinExistence type="inferred from homology"/>
<dbReference type="Gene3D" id="3.40.1440.10">
    <property type="entry name" value="GIY-YIG endonuclease"/>
    <property type="match status" value="1"/>
</dbReference>
<dbReference type="CDD" id="cd10001">
    <property type="entry name" value="HDAC_classII_APAH"/>
    <property type="match status" value="1"/>
</dbReference>
<dbReference type="EMBL" id="FOGS01000005">
    <property type="protein sequence ID" value="SER97920.1"/>
    <property type="molecule type" value="Genomic_DNA"/>
</dbReference>
<keyword evidence="8" id="KW-1185">Reference proteome</keyword>
<keyword evidence="4" id="KW-0378">Hydrolase</keyword>
<dbReference type="SUPFAM" id="SSF82771">
    <property type="entry name" value="GIY-YIG endonuclease"/>
    <property type="match status" value="1"/>
</dbReference>
<evidence type="ECO:0000259" key="6">
    <source>
        <dbReference type="PROSITE" id="PS50164"/>
    </source>
</evidence>
<dbReference type="GO" id="GO:0046872">
    <property type="term" value="F:metal ion binding"/>
    <property type="evidence" value="ECO:0007669"/>
    <property type="project" value="UniProtKB-KW"/>
</dbReference>
<evidence type="ECO:0000256" key="3">
    <source>
        <dbReference type="ARBA" id="ARBA00022723"/>
    </source>
</evidence>
<dbReference type="PROSITE" id="PS50164">
    <property type="entry name" value="GIY_YIG"/>
    <property type="match status" value="1"/>
</dbReference>
<dbReference type="SUPFAM" id="SSF52768">
    <property type="entry name" value="Arginase/deacetylase"/>
    <property type="match status" value="1"/>
</dbReference>
<dbReference type="PANTHER" id="PTHR10625">
    <property type="entry name" value="HISTONE DEACETYLASE HDAC1-RELATED"/>
    <property type="match status" value="1"/>
</dbReference>
<protein>
    <submittedName>
        <fullName evidence="7">Acetoin utilization deacetylase AcuC</fullName>
    </submittedName>
</protein>
<evidence type="ECO:0000256" key="2">
    <source>
        <dbReference type="ARBA" id="ARBA00005947"/>
    </source>
</evidence>
<dbReference type="Gene3D" id="3.40.800.20">
    <property type="entry name" value="Histone deacetylase domain"/>
    <property type="match status" value="1"/>
</dbReference>
<dbReference type="GO" id="GO:0004407">
    <property type="term" value="F:histone deacetylase activity"/>
    <property type="evidence" value="ECO:0007669"/>
    <property type="project" value="TreeGrafter"/>
</dbReference>
<dbReference type="InterPro" id="IPR000305">
    <property type="entry name" value="GIY-YIG_endonuc"/>
</dbReference>
<comment type="similarity">
    <text evidence="2">Belongs to the histone deacetylase family.</text>
</comment>
<organism evidence="7 8">
    <name type="scientific">Vreelandella subterranea</name>
    <dbReference type="NCBI Taxonomy" id="416874"/>
    <lineage>
        <taxon>Bacteria</taxon>
        <taxon>Pseudomonadati</taxon>
        <taxon>Pseudomonadota</taxon>
        <taxon>Gammaproteobacteria</taxon>
        <taxon>Oceanospirillales</taxon>
        <taxon>Halomonadaceae</taxon>
        <taxon>Vreelandella</taxon>
    </lineage>
</organism>
<feature type="domain" description="GIY-YIG" evidence="6">
    <location>
        <begin position="14"/>
        <end position="88"/>
    </location>
</feature>
<reference evidence="8" key="1">
    <citation type="submission" date="2016-10" db="EMBL/GenBank/DDBJ databases">
        <authorList>
            <person name="Varghese N."/>
            <person name="Submissions S."/>
        </authorList>
    </citation>
    <scope>NUCLEOTIDE SEQUENCE [LARGE SCALE GENOMIC DNA]</scope>
    <source>
        <strain evidence="8">CGMCC 1.6495</strain>
    </source>
</reference>
<dbReference type="InterPro" id="IPR035901">
    <property type="entry name" value="GIY-YIG_endonuc_sf"/>
</dbReference>
<dbReference type="STRING" id="416874.SAMN04487958_10589"/>
<gene>
    <name evidence="7" type="ORF">SAMN04487958_10589</name>
</gene>
<dbReference type="GO" id="GO:0016787">
    <property type="term" value="F:hydrolase activity"/>
    <property type="evidence" value="ECO:0007669"/>
    <property type="project" value="UniProtKB-KW"/>
</dbReference>
<accession>A0A1H9TKW8</accession>
<dbReference type="Proteomes" id="UP000198505">
    <property type="component" value="Unassembled WGS sequence"/>
</dbReference>
<comment type="cofactor">
    <cofactor evidence="1">
        <name>Zn(2+)</name>
        <dbReference type="ChEBI" id="CHEBI:29105"/>
    </cofactor>
</comment>
<sequence>MTQSADRVPAPGGGSWYLYLLECQRGTYVGITNNLTRRYRAHASGKGARFTRANPPVALLGAQPFPDRASASRAEYQLKRQSARQKRAWASAWPSPDPLPMAGETMHIFYLDKTRLRQARTELHDGALVAPFECPERVDLVLKQLQQAAVGELCEPRAYGLEPVLAVHDADYVNFLADCWHEWVAAGHEGEAIPNIWPARTLRGDRIPRVVSAKLGYYALAAETSISEGTFEAAMASKDVALGAVEQTLASGEPSFGLCRPPGHHAAFDQYGGYCFFNNAAIAAQRALASGKRRVAILDVDFHHGNGTQQIFYERDDVLFISLHGDPEVTFPYYSGYADETGRGSGEGFNVNYPLPPGTAVDTWMATLDNALARITEAQCDMLIVSLGVDIFEGDPISAFTFKSDDFSLLGQRLAQAGLPTVLLMEGGYAVDDIGINVVNVLQGFKQGIS</sequence>
<keyword evidence="5" id="KW-0862">Zinc</keyword>
<dbReference type="InterPro" id="IPR023696">
    <property type="entry name" value="Ureohydrolase_dom_sf"/>
</dbReference>
<evidence type="ECO:0000256" key="4">
    <source>
        <dbReference type="ARBA" id="ARBA00022801"/>
    </source>
</evidence>
<dbReference type="PANTHER" id="PTHR10625:SF17">
    <property type="entry name" value="HISTONE DEACETYLASE 8"/>
    <property type="match status" value="1"/>
</dbReference>
<dbReference type="AlphaFoldDB" id="A0A1H9TKW8"/>
<dbReference type="InterPro" id="IPR000286">
    <property type="entry name" value="HDACs"/>
</dbReference>
<dbReference type="InterPro" id="IPR037138">
    <property type="entry name" value="His_deacetylse_dom_sf"/>
</dbReference>
<dbReference type="PRINTS" id="PR01270">
    <property type="entry name" value="HDASUPER"/>
</dbReference>
<dbReference type="GO" id="GO:0040029">
    <property type="term" value="P:epigenetic regulation of gene expression"/>
    <property type="evidence" value="ECO:0007669"/>
    <property type="project" value="TreeGrafter"/>
</dbReference>
<evidence type="ECO:0000313" key="8">
    <source>
        <dbReference type="Proteomes" id="UP000198505"/>
    </source>
</evidence>
<name>A0A1H9TKW8_9GAMM</name>
<evidence type="ECO:0000256" key="1">
    <source>
        <dbReference type="ARBA" id="ARBA00001947"/>
    </source>
</evidence>
<evidence type="ECO:0000256" key="5">
    <source>
        <dbReference type="ARBA" id="ARBA00022833"/>
    </source>
</evidence>
<dbReference type="Pfam" id="PF01541">
    <property type="entry name" value="GIY-YIG"/>
    <property type="match status" value="1"/>
</dbReference>